<sequence>MDYIAILYDPLYASFGTDAVIRYLYSDAFDIRAIDCTSGIEVTEGSGIDVKTIRPAAVVRMPELRERGLSRDDLEDAALELNGKIWRVNATMPKPAPTGEADGELYLILIEDEA</sequence>
<name>A0A2W2ARY6_9HYPH</name>
<dbReference type="AlphaFoldDB" id="A0A2W2ARY6"/>
<gene>
    <name evidence="1" type="ORF">DK847_06705</name>
</gene>
<comment type="caution">
    <text evidence="1">The sequence shown here is derived from an EMBL/GenBank/DDBJ whole genome shotgun (WGS) entry which is preliminary data.</text>
</comment>
<evidence type="ECO:0000313" key="1">
    <source>
        <dbReference type="EMBL" id="PZF78105.1"/>
    </source>
</evidence>
<accession>A0A2W2ARY6</accession>
<proteinExistence type="predicted"/>
<dbReference type="EMBL" id="QKVK01000002">
    <property type="protein sequence ID" value="PZF78105.1"/>
    <property type="molecule type" value="Genomic_DNA"/>
</dbReference>
<evidence type="ECO:0000313" key="2">
    <source>
        <dbReference type="Proteomes" id="UP000248795"/>
    </source>
</evidence>
<reference evidence="2" key="1">
    <citation type="submission" date="2018-06" db="EMBL/GenBank/DDBJ databases">
        <title>Aestuariibacter litoralis strain KCTC 52945T.</title>
        <authorList>
            <person name="Li X."/>
            <person name="Salam N."/>
            <person name="Li J.-L."/>
            <person name="Chen Y.-M."/>
            <person name="Yang Z.-W."/>
            <person name="Zhang L.-Y."/>
            <person name="Han M.-X."/>
            <person name="Xiao M."/>
            <person name="Li W.-J."/>
        </authorList>
    </citation>
    <scope>NUCLEOTIDE SEQUENCE [LARGE SCALE GENOMIC DNA]</scope>
    <source>
        <strain evidence="2">KCTC 52945</strain>
    </source>
</reference>
<protein>
    <submittedName>
        <fullName evidence="1">Uncharacterized protein</fullName>
    </submittedName>
</protein>
<organism evidence="1 2">
    <name type="scientific">Aestuariivirga litoralis</name>
    <dbReference type="NCBI Taxonomy" id="2650924"/>
    <lineage>
        <taxon>Bacteria</taxon>
        <taxon>Pseudomonadati</taxon>
        <taxon>Pseudomonadota</taxon>
        <taxon>Alphaproteobacteria</taxon>
        <taxon>Hyphomicrobiales</taxon>
        <taxon>Aestuariivirgaceae</taxon>
        <taxon>Aestuariivirga</taxon>
    </lineage>
</organism>
<keyword evidence="2" id="KW-1185">Reference proteome</keyword>
<dbReference type="Proteomes" id="UP000248795">
    <property type="component" value="Unassembled WGS sequence"/>
</dbReference>